<dbReference type="EMBL" id="BARU01001052">
    <property type="protein sequence ID" value="GAH28523.1"/>
    <property type="molecule type" value="Genomic_DNA"/>
</dbReference>
<evidence type="ECO:0000313" key="6">
    <source>
        <dbReference type="EMBL" id="GAH28523.1"/>
    </source>
</evidence>
<dbReference type="SUPFAM" id="SSF53448">
    <property type="entry name" value="Nucleotide-diphospho-sugar transferases"/>
    <property type="match status" value="1"/>
</dbReference>
<comment type="catalytic activity">
    <reaction evidence="4">
        <text>N-acetyl-alpha-D-glucosamine 1-phosphate + UTP + H(+) = UDP-N-acetyl-alpha-D-glucosamine + diphosphate</text>
        <dbReference type="Rhea" id="RHEA:13509"/>
        <dbReference type="ChEBI" id="CHEBI:15378"/>
        <dbReference type="ChEBI" id="CHEBI:33019"/>
        <dbReference type="ChEBI" id="CHEBI:46398"/>
        <dbReference type="ChEBI" id="CHEBI:57705"/>
        <dbReference type="ChEBI" id="CHEBI:57776"/>
        <dbReference type="EC" id="2.7.7.23"/>
    </reaction>
</comment>
<dbReference type="PANTHER" id="PTHR43584:SF3">
    <property type="entry name" value="BIFUNCTIONAL PROTEIN GLMU"/>
    <property type="match status" value="1"/>
</dbReference>
<evidence type="ECO:0000259" key="5">
    <source>
        <dbReference type="Pfam" id="PF00483"/>
    </source>
</evidence>
<evidence type="ECO:0000256" key="1">
    <source>
        <dbReference type="ARBA" id="ARBA00012457"/>
    </source>
</evidence>
<organism evidence="6">
    <name type="scientific">marine sediment metagenome</name>
    <dbReference type="NCBI Taxonomy" id="412755"/>
    <lineage>
        <taxon>unclassified sequences</taxon>
        <taxon>metagenomes</taxon>
        <taxon>ecological metagenomes</taxon>
    </lineage>
</organism>
<sequence length="256" mass="28678">MKNVRAVVLAAGEGTRMRTTLSKLLHLHPISSQALVRFTVNACLESGIEKTIVVVGYQAEEIKSTLGEGFEYVYQEKRLGTGDALKQAVSFLRGFKGELVVVPGDAPFITSSMLIELIEHHRQTKPAATVLTALLSDPGQYGRIVRNGYIDGHRQIERIVESKDASSEELEIKEINSGIYCFDNQRLLPLLPHLSRSNRGGEYYLTDVVELLNKQKLRVEAMKVEDPQIVLGVNTPEELKRAWKILGKKREHSENK</sequence>
<feature type="domain" description="Nucleotidyl transferase" evidence="5">
    <location>
        <begin position="6"/>
        <end position="223"/>
    </location>
</feature>
<gene>
    <name evidence="6" type="ORF">S03H2_02976</name>
</gene>
<evidence type="ECO:0000256" key="2">
    <source>
        <dbReference type="ARBA" id="ARBA00022679"/>
    </source>
</evidence>
<dbReference type="AlphaFoldDB" id="X1G6B5"/>
<keyword evidence="3" id="KW-0548">Nucleotidyltransferase</keyword>
<protein>
    <recommendedName>
        <fullName evidence="1">UDP-N-acetylglucosamine diphosphorylase</fullName>
        <ecNumber evidence="1">2.7.7.23</ecNumber>
    </recommendedName>
</protein>
<dbReference type="InterPro" id="IPR029044">
    <property type="entry name" value="Nucleotide-diphossugar_trans"/>
</dbReference>
<dbReference type="Pfam" id="PF00483">
    <property type="entry name" value="NTP_transferase"/>
    <property type="match status" value="1"/>
</dbReference>
<dbReference type="GO" id="GO:0003977">
    <property type="term" value="F:UDP-N-acetylglucosamine diphosphorylase activity"/>
    <property type="evidence" value="ECO:0007669"/>
    <property type="project" value="UniProtKB-EC"/>
</dbReference>
<dbReference type="InterPro" id="IPR050065">
    <property type="entry name" value="GlmU-like"/>
</dbReference>
<dbReference type="Gene3D" id="3.90.550.10">
    <property type="entry name" value="Spore Coat Polysaccharide Biosynthesis Protein SpsA, Chain A"/>
    <property type="match status" value="1"/>
</dbReference>
<dbReference type="InterPro" id="IPR005835">
    <property type="entry name" value="NTP_transferase_dom"/>
</dbReference>
<dbReference type="EC" id="2.7.7.23" evidence="1"/>
<comment type="caution">
    <text evidence="6">The sequence shown here is derived from an EMBL/GenBank/DDBJ whole genome shotgun (WGS) entry which is preliminary data.</text>
</comment>
<reference evidence="6" key="1">
    <citation type="journal article" date="2014" name="Front. Microbiol.">
        <title>High frequency of phylogenetically diverse reductive dehalogenase-homologous genes in deep subseafloor sedimentary metagenomes.</title>
        <authorList>
            <person name="Kawai M."/>
            <person name="Futagami T."/>
            <person name="Toyoda A."/>
            <person name="Takaki Y."/>
            <person name="Nishi S."/>
            <person name="Hori S."/>
            <person name="Arai W."/>
            <person name="Tsubouchi T."/>
            <person name="Morono Y."/>
            <person name="Uchiyama I."/>
            <person name="Ito T."/>
            <person name="Fujiyama A."/>
            <person name="Inagaki F."/>
            <person name="Takami H."/>
        </authorList>
    </citation>
    <scope>NUCLEOTIDE SEQUENCE</scope>
    <source>
        <strain evidence="6">Expedition CK06-06</strain>
    </source>
</reference>
<dbReference type="CDD" id="cd02540">
    <property type="entry name" value="GT2_GlmU_N_bac"/>
    <property type="match status" value="1"/>
</dbReference>
<dbReference type="PANTHER" id="PTHR43584">
    <property type="entry name" value="NUCLEOTIDYL TRANSFERASE"/>
    <property type="match status" value="1"/>
</dbReference>
<evidence type="ECO:0000256" key="3">
    <source>
        <dbReference type="ARBA" id="ARBA00022695"/>
    </source>
</evidence>
<evidence type="ECO:0000256" key="4">
    <source>
        <dbReference type="ARBA" id="ARBA00048493"/>
    </source>
</evidence>
<proteinExistence type="predicted"/>
<name>X1G6B5_9ZZZZ</name>
<keyword evidence="2" id="KW-0808">Transferase</keyword>
<accession>X1G6B5</accession>